<keyword evidence="6 8" id="KW-0862">Zinc</keyword>
<dbReference type="UniPathway" id="UPA00603">
    <property type="reaction ID" value="UER00660"/>
</dbReference>
<keyword evidence="5 8" id="KW-0378">Hydrolase</keyword>
<protein>
    <recommendedName>
        <fullName evidence="3 7">Guanine deaminase</fullName>
        <shortName evidence="8">Guanase</shortName>
        <ecNumber evidence="3 7">3.5.4.3</ecNumber>
    </recommendedName>
    <alternativeName>
        <fullName evidence="8">Guanine aminohydrolase</fullName>
    </alternativeName>
</protein>
<dbReference type="EC" id="3.5.4.3" evidence="3 7"/>
<evidence type="ECO:0000256" key="7">
    <source>
        <dbReference type="NCBIfam" id="TIGR02967"/>
    </source>
</evidence>
<evidence type="ECO:0000313" key="10">
    <source>
        <dbReference type="EMBL" id="TSE26074.1"/>
    </source>
</evidence>
<accession>A0A554WR85</accession>
<evidence type="ECO:0000256" key="6">
    <source>
        <dbReference type="ARBA" id="ARBA00022833"/>
    </source>
</evidence>
<dbReference type="Proteomes" id="UP000320225">
    <property type="component" value="Unassembled WGS sequence"/>
</dbReference>
<comment type="catalytic activity">
    <reaction evidence="8">
        <text>guanine + H2O + H(+) = xanthine + NH4(+)</text>
        <dbReference type="Rhea" id="RHEA:14665"/>
        <dbReference type="ChEBI" id="CHEBI:15377"/>
        <dbReference type="ChEBI" id="CHEBI:15378"/>
        <dbReference type="ChEBI" id="CHEBI:16235"/>
        <dbReference type="ChEBI" id="CHEBI:17712"/>
        <dbReference type="ChEBI" id="CHEBI:28938"/>
        <dbReference type="EC" id="3.5.4.3"/>
    </reaction>
</comment>
<keyword evidence="11" id="KW-1185">Reference proteome</keyword>
<comment type="pathway">
    <text evidence="1 8">Purine metabolism; guanine degradation; xanthine from guanine: step 1/1.</text>
</comment>
<feature type="domain" description="Amidohydrolase-related" evidence="9">
    <location>
        <begin position="83"/>
        <end position="450"/>
    </location>
</feature>
<keyword evidence="4 8" id="KW-0479">Metal-binding</keyword>
<dbReference type="NCBIfam" id="NF006679">
    <property type="entry name" value="PRK09228.1"/>
    <property type="match status" value="1"/>
</dbReference>
<dbReference type="InterPro" id="IPR011059">
    <property type="entry name" value="Metal-dep_hydrolase_composite"/>
</dbReference>
<dbReference type="NCBIfam" id="TIGR02967">
    <property type="entry name" value="guan_deamin"/>
    <property type="match status" value="1"/>
</dbReference>
<dbReference type="PANTHER" id="PTHR11271">
    <property type="entry name" value="GUANINE DEAMINASE"/>
    <property type="match status" value="1"/>
</dbReference>
<evidence type="ECO:0000256" key="5">
    <source>
        <dbReference type="ARBA" id="ARBA00022801"/>
    </source>
</evidence>
<comment type="cofactor">
    <cofactor evidence="8">
        <name>Zn(2+)</name>
        <dbReference type="ChEBI" id="CHEBI:29105"/>
    </cofactor>
    <text evidence="8">Binds 1 zinc ion per subunit.</text>
</comment>
<reference evidence="10 11" key="1">
    <citation type="submission" date="2019-07" db="EMBL/GenBank/DDBJ databases">
        <title>Tepidimonas sediminis YIM 72259 draft genome.</title>
        <authorList>
            <person name="Da Costa M.S."/>
            <person name="Froufe H.J.C."/>
            <person name="Egas C."/>
            <person name="Albuquerque L."/>
        </authorList>
    </citation>
    <scope>NUCLEOTIDE SEQUENCE [LARGE SCALE GENOMIC DNA]</scope>
    <source>
        <strain evidence="10 11">YIM 72259</strain>
    </source>
</reference>
<comment type="caution">
    <text evidence="10">The sequence shown here is derived from an EMBL/GenBank/DDBJ whole genome shotgun (WGS) entry which is preliminary data.</text>
</comment>
<dbReference type="Gene3D" id="2.30.40.10">
    <property type="entry name" value="Urease, subunit C, domain 1"/>
    <property type="match status" value="1"/>
</dbReference>
<dbReference type="Pfam" id="PF01979">
    <property type="entry name" value="Amidohydro_1"/>
    <property type="match status" value="1"/>
</dbReference>
<dbReference type="SUPFAM" id="SSF51556">
    <property type="entry name" value="Metallo-dependent hydrolases"/>
    <property type="match status" value="1"/>
</dbReference>
<evidence type="ECO:0000256" key="1">
    <source>
        <dbReference type="ARBA" id="ARBA00004984"/>
    </source>
</evidence>
<evidence type="ECO:0000256" key="3">
    <source>
        <dbReference type="ARBA" id="ARBA00012781"/>
    </source>
</evidence>
<evidence type="ECO:0000256" key="8">
    <source>
        <dbReference type="RuleBase" id="RU366009"/>
    </source>
</evidence>
<dbReference type="GO" id="GO:0008270">
    <property type="term" value="F:zinc ion binding"/>
    <property type="evidence" value="ECO:0007669"/>
    <property type="project" value="UniProtKB-UniRule"/>
</dbReference>
<dbReference type="AlphaFoldDB" id="A0A554WR85"/>
<dbReference type="PANTHER" id="PTHR11271:SF6">
    <property type="entry name" value="GUANINE DEAMINASE"/>
    <property type="match status" value="1"/>
</dbReference>
<gene>
    <name evidence="10" type="primary">guaD</name>
    <name evidence="10" type="ORF">Tsedi_00886</name>
</gene>
<dbReference type="GO" id="GO:0006147">
    <property type="term" value="P:guanine catabolic process"/>
    <property type="evidence" value="ECO:0007669"/>
    <property type="project" value="UniProtKB-UniRule"/>
</dbReference>
<dbReference type="InterPro" id="IPR032466">
    <property type="entry name" value="Metal_Hydrolase"/>
</dbReference>
<dbReference type="InterPro" id="IPR006680">
    <property type="entry name" value="Amidohydro-rel"/>
</dbReference>
<name>A0A554WR85_9BURK</name>
<dbReference type="SUPFAM" id="SSF51338">
    <property type="entry name" value="Composite domain of metallo-dependent hydrolases"/>
    <property type="match status" value="1"/>
</dbReference>
<organism evidence="10 11">
    <name type="scientific">Tepidimonas sediminis</name>
    <dbReference type="NCBI Taxonomy" id="2588941"/>
    <lineage>
        <taxon>Bacteria</taxon>
        <taxon>Pseudomonadati</taxon>
        <taxon>Pseudomonadota</taxon>
        <taxon>Betaproteobacteria</taxon>
        <taxon>Burkholderiales</taxon>
        <taxon>Tepidimonas</taxon>
    </lineage>
</organism>
<evidence type="ECO:0000313" key="11">
    <source>
        <dbReference type="Proteomes" id="UP000320225"/>
    </source>
</evidence>
<dbReference type="Gene3D" id="3.20.20.140">
    <property type="entry name" value="Metal-dependent hydrolases"/>
    <property type="match status" value="1"/>
</dbReference>
<dbReference type="GO" id="GO:0005829">
    <property type="term" value="C:cytosol"/>
    <property type="evidence" value="ECO:0007669"/>
    <property type="project" value="TreeGrafter"/>
</dbReference>
<comment type="similarity">
    <text evidence="2 8">Belongs to the metallo-dependent hydrolases superfamily. ATZ/TRZ family.</text>
</comment>
<evidence type="ECO:0000259" key="9">
    <source>
        <dbReference type="Pfam" id="PF01979"/>
    </source>
</evidence>
<evidence type="ECO:0000256" key="2">
    <source>
        <dbReference type="ARBA" id="ARBA00006745"/>
    </source>
</evidence>
<proteinExistence type="inferred from homology"/>
<sequence>MAEGGGRGHRGALSYGAMRAWRASLLWFDPDADHPQLHFERDGLLVAAPGADGVWRVQAIGPFEAVRPRWPQLPVQDASGRLIAPGFIDLHVHYPQTDLIGAPADGLLPWLERYTFPHEARFADPAHAEAVAAFFLDEMRRHGVTTALTFATSHPASVDALLRQAQARGLRWIAGKVLQDRHSPDGVRDETERSLLDTEALIARWHGRGRLGYAITPRFAPSCSDAQLRGAGELAARHPDVWIQSHVAENVDEVRWVRTLYPHDRSYLAVYERFGLLRRRAVYAHGIYLDDADRARLADSGAAIAVSPTSNLFLGSGFFDYAAARAAGVTLGLASDVGGGMSFNPFATMRAAYTVGRAAVRGDGAAKVGVSLAPEDLWWQHTAGAARALGLQGVVGSLAPGSEADFVVLDPQATPLLARRTAQAASLAEWLFAFIVLADERAVRDVHVAGAPALQHSSNVDAA</sequence>
<dbReference type="GO" id="GO:0008892">
    <property type="term" value="F:guanine deaminase activity"/>
    <property type="evidence" value="ECO:0007669"/>
    <property type="project" value="UniProtKB-UniRule"/>
</dbReference>
<dbReference type="InterPro" id="IPR051607">
    <property type="entry name" value="Metallo-dep_hydrolases"/>
</dbReference>
<comment type="function">
    <text evidence="8">Catalyzes the hydrolytic deamination of guanine, producing xanthine and ammonia.</text>
</comment>
<dbReference type="EMBL" id="VJND01000004">
    <property type="protein sequence ID" value="TSE26074.1"/>
    <property type="molecule type" value="Genomic_DNA"/>
</dbReference>
<evidence type="ECO:0000256" key="4">
    <source>
        <dbReference type="ARBA" id="ARBA00022723"/>
    </source>
</evidence>
<dbReference type="InterPro" id="IPR014311">
    <property type="entry name" value="Guanine_deaminase"/>
</dbReference>